<evidence type="ECO:0000313" key="3">
    <source>
        <dbReference type="EMBL" id="KJY84020.1"/>
    </source>
</evidence>
<dbReference type="SMART" id="SM01012">
    <property type="entry name" value="ANTAR"/>
    <property type="match status" value="1"/>
</dbReference>
<feature type="domain" description="ANTAR" evidence="2">
    <location>
        <begin position="125"/>
        <end position="186"/>
    </location>
</feature>
<dbReference type="InterPro" id="IPR005561">
    <property type="entry name" value="ANTAR"/>
</dbReference>
<dbReference type="InterPro" id="IPR036388">
    <property type="entry name" value="WH-like_DNA-bd_sf"/>
</dbReference>
<evidence type="ECO:0000256" key="1">
    <source>
        <dbReference type="SAM" id="Coils"/>
    </source>
</evidence>
<evidence type="ECO:0000313" key="4">
    <source>
        <dbReference type="Proteomes" id="UP000033673"/>
    </source>
</evidence>
<dbReference type="AlphaFoldDB" id="A0A0F4NLF5"/>
<proteinExistence type="predicted"/>
<dbReference type="Proteomes" id="UP000033673">
    <property type="component" value="Unassembled WGS sequence"/>
</dbReference>
<sequence length="193" mass="22121">MHTNLSKIPLIICSDRVEELARLTTQLAAEFDNIVSCQLNQFEKMLDREPDAHVVVGWLQPSAELRLIIEECRVRKHPLLVVLKQLNQNDISRLPEKMDYVLIPADTQFSLSPWIVNSHQVRQSVAALEGEIEQLESRLEERKLIERAKGLLMKMHQVDEDAAYQAMRKSAMQSSQTLAQVARNLLQTLEALK</sequence>
<comment type="caution">
    <text evidence="3">The sequence shown here is derived from an EMBL/GenBank/DDBJ whole genome shotgun (WGS) entry which is preliminary data.</text>
</comment>
<feature type="coiled-coil region" evidence="1">
    <location>
        <begin position="118"/>
        <end position="145"/>
    </location>
</feature>
<dbReference type="EMBL" id="JXXV01000012">
    <property type="protein sequence ID" value="KJY84020.1"/>
    <property type="molecule type" value="Genomic_DNA"/>
</dbReference>
<dbReference type="InterPro" id="IPR011006">
    <property type="entry name" value="CheY-like_superfamily"/>
</dbReference>
<keyword evidence="1" id="KW-0175">Coiled coil</keyword>
<gene>
    <name evidence="3" type="ORF">TW81_06790</name>
</gene>
<dbReference type="Gene3D" id="1.10.10.10">
    <property type="entry name" value="Winged helix-like DNA-binding domain superfamily/Winged helix DNA-binding domain"/>
    <property type="match status" value="1"/>
</dbReference>
<dbReference type="PROSITE" id="PS50921">
    <property type="entry name" value="ANTAR"/>
    <property type="match status" value="1"/>
</dbReference>
<dbReference type="STRING" id="579748.TW81_06790"/>
<organism evidence="3 4">
    <name type="scientific">Vibrio galatheae</name>
    <dbReference type="NCBI Taxonomy" id="579748"/>
    <lineage>
        <taxon>Bacteria</taxon>
        <taxon>Pseudomonadati</taxon>
        <taxon>Pseudomonadota</taxon>
        <taxon>Gammaproteobacteria</taxon>
        <taxon>Vibrionales</taxon>
        <taxon>Vibrionaceae</taxon>
        <taxon>Vibrio</taxon>
    </lineage>
</organism>
<dbReference type="RefSeq" id="WP_045954940.1">
    <property type="nucleotide sequence ID" value="NZ_JXXV01000012.1"/>
</dbReference>
<evidence type="ECO:0000259" key="2">
    <source>
        <dbReference type="PROSITE" id="PS50921"/>
    </source>
</evidence>
<dbReference type="GO" id="GO:0003723">
    <property type="term" value="F:RNA binding"/>
    <property type="evidence" value="ECO:0007669"/>
    <property type="project" value="InterPro"/>
</dbReference>
<protein>
    <submittedName>
        <fullName evidence="3">Transcriptional regulator</fullName>
    </submittedName>
</protein>
<dbReference type="OrthoDB" id="9782798at2"/>
<name>A0A0F4NLF5_9VIBR</name>
<reference evidence="3 4" key="1">
    <citation type="journal article" date="2015" name="BMC Genomics">
        <title>Genome mining reveals unlocked bioactive potential of marine Gram-negative bacteria.</title>
        <authorList>
            <person name="Machado H."/>
            <person name="Sonnenschein E.C."/>
            <person name="Melchiorsen J."/>
            <person name="Gram L."/>
        </authorList>
    </citation>
    <scope>NUCLEOTIDE SEQUENCE [LARGE SCALE GENOMIC DNA]</scope>
    <source>
        <strain evidence="3 4">S2757</strain>
    </source>
</reference>
<dbReference type="SUPFAM" id="SSF52172">
    <property type="entry name" value="CheY-like"/>
    <property type="match status" value="1"/>
</dbReference>
<accession>A0A0F4NLF5</accession>
<dbReference type="Pfam" id="PF03861">
    <property type="entry name" value="ANTAR"/>
    <property type="match status" value="1"/>
</dbReference>
<keyword evidence="4" id="KW-1185">Reference proteome</keyword>
<dbReference type="PATRIC" id="fig|579748.3.peg.1393"/>